<sequence>MILILTPGILGLATFPYRTLPLNHQPEIIYKRVMYYLFVFENICSDIHGIFTILRSF</sequence>
<accession>A0A1Z5HST5</accession>
<name>A0A1Z5HST5_9FIRM</name>
<dbReference type="AlphaFoldDB" id="A0A1Z5HST5"/>
<dbReference type="Proteomes" id="UP000197032">
    <property type="component" value="Unassembled WGS sequence"/>
</dbReference>
<reference evidence="2" key="1">
    <citation type="journal article" date="2017" name="Appl. Environ. Microbiol.">
        <title>Genomic analysis of Calderihabitans maritimus KKC1, a thermophilic hydrogenogenic carboxydotrophic bacterium isolated from marine sediment.</title>
        <authorList>
            <person name="Omae K."/>
            <person name="Yoneda Y."/>
            <person name="Fukuyama Y."/>
            <person name="Yoshida T."/>
            <person name="Sako Y."/>
        </authorList>
    </citation>
    <scope>NUCLEOTIDE SEQUENCE [LARGE SCALE GENOMIC DNA]</scope>
    <source>
        <strain evidence="2">KKC1</strain>
    </source>
</reference>
<comment type="caution">
    <text evidence="1">The sequence shown here is derived from an EMBL/GenBank/DDBJ whole genome shotgun (WGS) entry which is preliminary data.</text>
</comment>
<proteinExistence type="predicted"/>
<gene>
    <name evidence="1" type="ORF">KKC1_15300</name>
</gene>
<keyword evidence="2" id="KW-1185">Reference proteome</keyword>
<protein>
    <submittedName>
        <fullName evidence="1">Uncharacterized protein</fullName>
    </submittedName>
</protein>
<evidence type="ECO:0000313" key="2">
    <source>
        <dbReference type="Proteomes" id="UP000197032"/>
    </source>
</evidence>
<dbReference type="EMBL" id="BDGJ01000073">
    <property type="protein sequence ID" value="GAW92375.1"/>
    <property type="molecule type" value="Genomic_DNA"/>
</dbReference>
<organism evidence="1 2">
    <name type="scientific">Calderihabitans maritimus</name>
    <dbReference type="NCBI Taxonomy" id="1246530"/>
    <lineage>
        <taxon>Bacteria</taxon>
        <taxon>Bacillati</taxon>
        <taxon>Bacillota</taxon>
        <taxon>Clostridia</taxon>
        <taxon>Neomoorellales</taxon>
        <taxon>Calderihabitantaceae</taxon>
        <taxon>Calderihabitans</taxon>
    </lineage>
</organism>
<evidence type="ECO:0000313" key="1">
    <source>
        <dbReference type="EMBL" id="GAW92375.1"/>
    </source>
</evidence>